<dbReference type="InterPro" id="IPR004358">
    <property type="entry name" value="Sig_transdc_His_kin-like_C"/>
</dbReference>
<keyword evidence="6" id="KW-1133">Transmembrane helix</keyword>
<feature type="transmembrane region" description="Helical" evidence="6">
    <location>
        <begin position="270"/>
        <end position="291"/>
    </location>
</feature>
<dbReference type="GO" id="GO:0009927">
    <property type="term" value="F:histidine phosphotransfer kinase activity"/>
    <property type="evidence" value="ECO:0007669"/>
    <property type="project" value="TreeGrafter"/>
</dbReference>
<dbReference type="PROSITE" id="PS50109">
    <property type="entry name" value="HIS_KIN"/>
    <property type="match status" value="1"/>
</dbReference>
<keyword evidence="3" id="KW-0597">Phosphoprotein</keyword>
<dbReference type="FunFam" id="3.30.565.10:FF:000006">
    <property type="entry name" value="Sensor histidine kinase WalK"/>
    <property type="match status" value="1"/>
</dbReference>
<protein>
    <recommendedName>
        <fullName evidence="2">histidine kinase</fullName>
        <ecNumber evidence="2">2.7.13.3</ecNumber>
    </recommendedName>
</protein>
<feature type="transmembrane region" description="Helical" evidence="6">
    <location>
        <begin position="45"/>
        <end position="63"/>
    </location>
</feature>
<feature type="transmembrane region" description="Helical" evidence="6">
    <location>
        <begin position="109"/>
        <end position="130"/>
    </location>
</feature>
<dbReference type="SMART" id="SM00388">
    <property type="entry name" value="HisKA"/>
    <property type="match status" value="1"/>
</dbReference>
<comment type="catalytic activity">
    <reaction evidence="1">
        <text>ATP + protein L-histidine = ADP + protein N-phospho-L-histidine.</text>
        <dbReference type="EC" id="2.7.13.3"/>
    </reaction>
</comment>
<evidence type="ECO:0000256" key="2">
    <source>
        <dbReference type="ARBA" id="ARBA00012438"/>
    </source>
</evidence>
<dbReference type="InterPro" id="IPR036890">
    <property type="entry name" value="HATPase_C_sf"/>
</dbReference>
<dbReference type="CDD" id="cd00082">
    <property type="entry name" value="HisKA"/>
    <property type="match status" value="1"/>
</dbReference>
<gene>
    <name evidence="8" type="ORF">AUK15_01020</name>
</gene>
<dbReference type="Pfam" id="PF02518">
    <property type="entry name" value="HATPase_c"/>
    <property type="match status" value="1"/>
</dbReference>
<feature type="transmembrane region" description="Helical" evidence="6">
    <location>
        <begin position="246"/>
        <end position="264"/>
    </location>
</feature>
<evidence type="ECO:0000313" key="9">
    <source>
        <dbReference type="Proteomes" id="UP000182059"/>
    </source>
</evidence>
<dbReference type="Gene3D" id="3.30.565.10">
    <property type="entry name" value="Histidine kinase-like ATPase, C-terminal domain"/>
    <property type="match status" value="1"/>
</dbReference>
<dbReference type="InterPro" id="IPR003594">
    <property type="entry name" value="HATPase_dom"/>
</dbReference>
<dbReference type="PANTHER" id="PTHR43047:SF72">
    <property type="entry name" value="OSMOSENSING HISTIDINE PROTEIN KINASE SLN1"/>
    <property type="match status" value="1"/>
</dbReference>
<reference evidence="8 9" key="1">
    <citation type="journal article" date="2016" name="Environ. Microbiol.">
        <title>Genomic resolution of a cold subsurface aquifer community provides metabolic insights for novel microbes adapted to high CO concentrations.</title>
        <authorList>
            <person name="Probst A.J."/>
            <person name="Castelle C.J."/>
            <person name="Singh A."/>
            <person name="Brown C.T."/>
            <person name="Anantharaman K."/>
            <person name="Sharon I."/>
            <person name="Hug L.A."/>
            <person name="Burstein D."/>
            <person name="Emerson J.B."/>
            <person name="Thomas B.C."/>
            <person name="Banfield J.F."/>
        </authorList>
    </citation>
    <scope>NUCLEOTIDE SEQUENCE [LARGE SCALE GENOMIC DNA]</scope>
    <source>
        <strain evidence="8">CG2_30_43_9</strain>
    </source>
</reference>
<feature type="domain" description="Histidine kinase" evidence="7">
    <location>
        <begin position="328"/>
        <end position="554"/>
    </location>
</feature>
<dbReference type="AlphaFoldDB" id="A0A1J5GFX1"/>
<evidence type="ECO:0000259" key="7">
    <source>
        <dbReference type="PROSITE" id="PS50109"/>
    </source>
</evidence>
<dbReference type="Proteomes" id="UP000182059">
    <property type="component" value="Unassembled WGS sequence"/>
</dbReference>
<dbReference type="SMART" id="SM00387">
    <property type="entry name" value="HATPase_c"/>
    <property type="match status" value="1"/>
</dbReference>
<keyword evidence="6" id="KW-0812">Transmembrane</keyword>
<keyword evidence="6" id="KW-0472">Membrane</keyword>
<dbReference type="SUPFAM" id="SSF55874">
    <property type="entry name" value="ATPase domain of HSP90 chaperone/DNA topoisomerase II/histidine kinase"/>
    <property type="match status" value="1"/>
</dbReference>
<dbReference type="InterPro" id="IPR005467">
    <property type="entry name" value="His_kinase_dom"/>
</dbReference>
<dbReference type="InterPro" id="IPR003661">
    <property type="entry name" value="HisK_dim/P_dom"/>
</dbReference>
<evidence type="ECO:0000256" key="5">
    <source>
        <dbReference type="ARBA" id="ARBA00022777"/>
    </source>
</evidence>
<dbReference type="EMBL" id="MNYX01000027">
    <property type="protein sequence ID" value="OIP65984.1"/>
    <property type="molecule type" value="Genomic_DNA"/>
</dbReference>
<dbReference type="InterPro" id="IPR036097">
    <property type="entry name" value="HisK_dim/P_sf"/>
</dbReference>
<feature type="transmembrane region" description="Helical" evidence="6">
    <location>
        <begin position="150"/>
        <end position="169"/>
    </location>
</feature>
<comment type="caution">
    <text evidence="8">The sequence shown here is derived from an EMBL/GenBank/DDBJ whole genome shotgun (WGS) entry which is preliminary data.</text>
</comment>
<evidence type="ECO:0000256" key="4">
    <source>
        <dbReference type="ARBA" id="ARBA00022679"/>
    </source>
</evidence>
<feature type="transmembrane region" description="Helical" evidence="6">
    <location>
        <begin position="214"/>
        <end position="234"/>
    </location>
</feature>
<dbReference type="GO" id="GO:0005886">
    <property type="term" value="C:plasma membrane"/>
    <property type="evidence" value="ECO:0007669"/>
    <property type="project" value="TreeGrafter"/>
</dbReference>
<feature type="transmembrane region" description="Helical" evidence="6">
    <location>
        <begin position="12"/>
        <end position="33"/>
    </location>
</feature>
<dbReference type="SUPFAM" id="SSF47384">
    <property type="entry name" value="Homodimeric domain of signal transducing histidine kinase"/>
    <property type="match status" value="1"/>
</dbReference>
<dbReference type="Pfam" id="PF00512">
    <property type="entry name" value="HisKA"/>
    <property type="match status" value="1"/>
</dbReference>
<keyword evidence="4" id="KW-0808">Transferase</keyword>
<name>A0A1J5GFX1_9BACT</name>
<dbReference type="InterPro" id="IPR031621">
    <property type="entry name" value="HisKA_7TM"/>
</dbReference>
<keyword evidence="5" id="KW-0418">Kinase</keyword>
<evidence type="ECO:0000256" key="3">
    <source>
        <dbReference type="ARBA" id="ARBA00022553"/>
    </source>
</evidence>
<dbReference type="PRINTS" id="PR00344">
    <property type="entry name" value="BCTRLSENSOR"/>
</dbReference>
<dbReference type="Gene3D" id="1.10.287.130">
    <property type="match status" value="1"/>
</dbReference>
<sequence>MSVALLDVINSLSFASWGVVVGSLFTALLSGIVYWQDLTKRSSKFFFLFGLVNLVWGLVYAYFEGSFATSGVHAGITMLYATAAVVPPFLFLFLYVFSVEDSKLSKWKLSAFFLPYFAIVVILFFYPGFIVSYQEAVGETLGKMVFGKGFPIYAFYIIAFLFVGVGLLVKKYRESGGIFKTAIRGLLLAVSVASVTAVLMSLFSPIFVSGGHDLFWIGHLAVILLIPLTTYILVKYNFWNIKIIATELFVTIVVLVLITELFLASSLLDLFLKTIIALLVIFSSSFLVGSVKREIRSKGRTVRLSQDLDTISKRLKILDKKKSEFLSIASHHLRDPLTAIKGYASMLYEGSFGDLSRPVLEAIEKILVSSGHLVIMISDFMDISRIESGDMNYNFKDVDMKKLFLGLADGMKQSAEHSHLVFTATVDEGSTDDEEFVTVGDEGKLRQVVSNLIDNSIKYTPHGEISILLYKSQDKKKIILSLSDTGIGMSELTKEKIFKKFSRAEGVSKVYTEGTGLGLYVAKEIVKKHEGRIWAESKGEGHGSSFYVELDAKR</sequence>
<feature type="transmembrane region" description="Helical" evidence="6">
    <location>
        <begin position="75"/>
        <end position="97"/>
    </location>
</feature>
<feature type="transmembrane region" description="Helical" evidence="6">
    <location>
        <begin position="181"/>
        <end position="208"/>
    </location>
</feature>
<evidence type="ECO:0000313" key="8">
    <source>
        <dbReference type="EMBL" id="OIP65984.1"/>
    </source>
</evidence>
<evidence type="ECO:0000256" key="1">
    <source>
        <dbReference type="ARBA" id="ARBA00000085"/>
    </source>
</evidence>
<organism evidence="8 9">
    <name type="scientific">Candidatus Nomurabacteria bacterium CG2_30_43_9</name>
    <dbReference type="NCBI Taxonomy" id="1805283"/>
    <lineage>
        <taxon>Bacteria</taxon>
        <taxon>Candidatus Nomuraibacteriota</taxon>
    </lineage>
</organism>
<dbReference type="EC" id="2.7.13.3" evidence="2"/>
<dbReference type="PANTHER" id="PTHR43047">
    <property type="entry name" value="TWO-COMPONENT HISTIDINE PROTEIN KINASE"/>
    <property type="match status" value="1"/>
</dbReference>
<dbReference type="GO" id="GO:0000155">
    <property type="term" value="F:phosphorelay sensor kinase activity"/>
    <property type="evidence" value="ECO:0007669"/>
    <property type="project" value="InterPro"/>
</dbReference>
<proteinExistence type="predicted"/>
<dbReference type="Pfam" id="PF16927">
    <property type="entry name" value="HisKA_7TM"/>
    <property type="match status" value="1"/>
</dbReference>
<accession>A0A1J5GFX1</accession>
<evidence type="ECO:0000256" key="6">
    <source>
        <dbReference type="SAM" id="Phobius"/>
    </source>
</evidence>